<feature type="transmembrane region" description="Helical" evidence="6">
    <location>
        <begin position="147"/>
        <end position="164"/>
    </location>
</feature>
<feature type="transmembrane region" description="Helical" evidence="6">
    <location>
        <begin position="402"/>
        <end position="419"/>
    </location>
</feature>
<feature type="transmembrane region" description="Helical" evidence="6">
    <location>
        <begin position="7"/>
        <end position="36"/>
    </location>
</feature>
<organism evidence="7">
    <name type="scientific">termite gut metagenome</name>
    <dbReference type="NCBI Taxonomy" id="433724"/>
    <lineage>
        <taxon>unclassified sequences</taxon>
        <taxon>metagenomes</taxon>
        <taxon>organismal metagenomes</taxon>
    </lineage>
</organism>
<evidence type="ECO:0000313" key="7">
    <source>
        <dbReference type="EMBL" id="KAA6330589.1"/>
    </source>
</evidence>
<dbReference type="EMBL" id="SNRY01001482">
    <property type="protein sequence ID" value="KAA6330589.1"/>
    <property type="molecule type" value="Genomic_DNA"/>
</dbReference>
<dbReference type="Pfam" id="PF03739">
    <property type="entry name" value="LptF_LptG"/>
    <property type="match status" value="1"/>
</dbReference>
<keyword evidence="3 6" id="KW-0812">Transmembrane</keyword>
<accession>A0A5J4RA80</accession>
<comment type="caution">
    <text evidence="7">The sequence shown here is derived from an EMBL/GenBank/DDBJ whole genome shotgun (WGS) entry which is preliminary data.</text>
</comment>
<protein>
    <recommendedName>
        <fullName evidence="8">YjgP/YjgQ family permease</fullName>
    </recommendedName>
</protein>
<evidence type="ECO:0000256" key="4">
    <source>
        <dbReference type="ARBA" id="ARBA00022989"/>
    </source>
</evidence>
<feature type="transmembrane region" description="Helical" evidence="6">
    <location>
        <begin position="583"/>
        <end position="604"/>
    </location>
</feature>
<dbReference type="PANTHER" id="PTHR33529">
    <property type="entry name" value="SLR0882 PROTEIN-RELATED"/>
    <property type="match status" value="1"/>
</dbReference>
<evidence type="ECO:0000256" key="5">
    <source>
        <dbReference type="ARBA" id="ARBA00023136"/>
    </source>
</evidence>
<keyword evidence="4 6" id="KW-1133">Transmembrane helix</keyword>
<feature type="transmembrane region" description="Helical" evidence="6">
    <location>
        <begin position="377"/>
        <end position="396"/>
    </location>
</feature>
<sequence length="637" mass="73880">MSGIKKLYIFIVRSFILLFMGTFFICHFIFMMQFLWRYVDDMVGKGLEMIVLAQFFFYSALSLVPMALPLAILLASLIVFGNFGERYELLAMKAAGISLLKIMRPLILIMFLVCGVSFLFQNVIGPYAESKLYTLIISMRQKSPELYIPEGAFCDVIKGYSLYVKKKDRKTGLLYNVVIYNFSDGFENAHIILADTAKLEMTADKKHLYFHLYNGEMFENLRTQNVNSKNVPYRRETFREKHSIIQYDSEFNMIDGSFMSTRSNSKNMKMLQASIDSMTVFSDSVGRRYYVDAKATAYQNPSIPQTEDTLKITETRVDDYNIDSLFRAMTLKQKSNVITLASNRTTSLESDWSYKGYTITNNDRDIRRHETEWYKKITLSLSCLIFFFIGAPLGAIIRKGGLGMPVVVSVFIFIFYYLIDNTGFKMARDGNWIVWVGMWTSTAILSPIGAFLSYKSNNDSVMLNADLYVNSIKRIVGIRSTRNLVRKDVIISDPDYKKTADDLEMLTVECEKYIQTLHLKSISNYIKLWIDNKQDEEMHLIHKRLEDVIEVMSNAVSPILLNAVNKYPVIPVRAHVRPFRNRWLNVMTGVILPVGLFFYFRIWLFRVRLYKDLKLVIKTNEDVQTIIQKITNNDERY</sequence>
<gene>
    <name evidence="7" type="ORF">EZS27_020722</name>
</gene>
<name>A0A5J4RA80_9ZZZZ</name>
<feature type="transmembrane region" description="Helical" evidence="6">
    <location>
        <begin position="56"/>
        <end position="84"/>
    </location>
</feature>
<evidence type="ECO:0000256" key="2">
    <source>
        <dbReference type="ARBA" id="ARBA00022475"/>
    </source>
</evidence>
<proteinExistence type="predicted"/>
<evidence type="ECO:0000256" key="1">
    <source>
        <dbReference type="ARBA" id="ARBA00004651"/>
    </source>
</evidence>
<reference evidence="7" key="1">
    <citation type="submission" date="2019-03" db="EMBL/GenBank/DDBJ databases">
        <title>Single cell metagenomics reveals metabolic interactions within the superorganism composed of flagellate Streblomastix strix and complex community of Bacteroidetes bacteria on its surface.</title>
        <authorList>
            <person name="Treitli S.C."/>
            <person name="Kolisko M."/>
            <person name="Husnik F."/>
            <person name="Keeling P."/>
            <person name="Hampl V."/>
        </authorList>
    </citation>
    <scope>NUCLEOTIDE SEQUENCE</scope>
    <source>
        <strain evidence="7">STM</strain>
    </source>
</reference>
<keyword evidence="2" id="KW-1003">Cell membrane</keyword>
<dbReference type="AlphaFoldDB" id="A0A5J4RA80"/>
<comment type="subcellular location">
    <subcellularLocation>
        <location evidence="1">Cell membrane</location>
        <topology evidence="1">Multi-pass membrane protein</topology>
    </subcellularLocation>
</comment>
<dbReference type="GO" id="GO:0015920">
    <property type="term" value="P:lipopolysaccharide transport"/>
    <property type="evidence" value="ECO:0007669"/>
    <property type="project" value="TreeGrafter"/>
</dbReference>
<feature type="transmembrane region" description="Helical" evidence="6">
    <location>
        <begin position="105"/>
        <end position="127"/>
    </location>
</feature>
<evidence type="ECO:0000256" key="6">
    <source>
        <dbReference type="SAM" id="Phobius"/>
    </source>
</evidence>
<evidence type="ECO:0000256" key="3">
    <source>
        <dbReference type="ARBA" id="ARBA00022692"/>
    </source>
</evidence>
<keyword evidence="5 6" id="KW-0472">Membrane</keyword>
<dbReference type="PANTHER" id="PTHR33529:SF6">
    <property type="entry name" value="YJGP_YJGQ FAMILY PERMEASE"/>
    <property type="match status" value="1"/>
</dbReference>
<dbReference type="InterPro" id="IPR005495">
    <property type="entry name" value="LptG/LptF_permease"/>
</dbReference>
<evidence type="ECO:0008006" key="8">
    <source>
        <dbReference type="Google" id="ProtNLM"/>
    </source>
</evidence>
<dbReference type="GO" id="GO:0043190">
    <property type="term" value="C:ATP-binding cassette (ABC) transporter complex"/>
    <property type="evidence" value="ECO:0007669"/>
    <property type="project" value="TreeGrafter"/>
</dbReference>
<feature type="transmembrane region" description="Helical" evidence="6">
    <location>
        <begin position="431"/>
        <end position="454"/>
    </location>
</feature>